<accession>A0A0A1FHZ5</accession>
<dbReference type="OrthoDB" id="6909591at2"/>
<gene>
    <name evidence="2" type="ORF">LT85_p017</name>
</gene>
<proteinExistence type="predicted"/>
<keyword evidence="1" id="KW-0812">Transmembrane</keyword>
<name>A0A0A1FHZ5_9BURK</name>
<dbReference type="Proteomes" id="UP000030302">
    <property type="component" value="Plasmid unnamed"/>
</dbReference>
<organism evidence="2 3">
    <name type="scientific">Collimonas arenae</name>
    <dbReference type="NCBI Taxonomy" id="279058"/>
    <lineage>
        <taxon>Bacteria</taxon>
        <taxon>Pseudomonadati</taxon>
        <taxon>Pseudomonadota</taxon>
        <taxon>Betaproteobacteria</taxon>
        <taxon>Burkholderiales</taxon>
        <taxon>Oxalobacteraceae</taxon>
        <taxon>Collimonas</taxon>
    </lineage>
</organism>
<evidence type="ECO:0000256" key="1">
    <source>
        <dbReference type="SAM" id="Phobius"/>
    </source>
</evidence>
<dbReference type="EMBL" id="CP009963">
    <property type="protein sequence ID" value="AIY44196.1"/>
    <property type="molecule type" value="Genomic_DNA"/>
</dbReference>
<keyword evidence="1" id="KW-0472">Membrane</keyword>
<protein>
    <submittedName>
        <fullName evidence="2">Uncharacterized protein</fullName>
    </submittedName>
</protein>
<reference evidence="3" key="1">
    <citation type="journal article" date="2014" name="Soil Biol. Biochem.">
        <title>Structure and function of bacterial communities in ageing soils: Insights from the Mendocino ecological staircase.</title>
        <authorList>
            <person name="Uroz S."/>
            <person name="Tech J.J."/>
            <person name="Sawaya N.A."/>
            <person name="Frey-Klett P."/>
            <person name="Leveau J.H.J."/>
        </authorList>
    </citation>
    <scope>NUCLEOTIDE SEQUENCE [LARGE SCALE GENOMIC DNA]</scope>
    <source>
        <strain evidence="3">Cal35</strain>
        <plasmid evidence="3">unnamed</plasmid>
    </source>
</reference>
<dbReference type="AlphaFoldDB" id="A0A0A1FHZ5"/>
<keyword evidence="1" id="KW-1133">Transmembrane helix</keyword>
<evidence type="ECO:0000313" key="2">
    <source>
        <dbReference type="EMBL" id="AIY44196.1"/>
    </source>
</evidence>
<dbReference type="KEGG" id="care:LT85_p017"/>
<keyword evidence="2" id="KW-0614">Plasmid</keyword>
<keyword evidence="3" id="KW-1185">Reference proteome</keyword>
<geneLocation type="plasmid" evidence="2 3">
    <name>unnamed</name>
</geneLocation>
<sequence>MKLFFLLLKIVFAPAWIPFWIIKKSWRFFAILFLGAIIAGCASNSAKLDTSPCAGCDFRPIDNTPYIEVTNA</sequence>
<dbReference type="HOGENOM" id="CLU_203270_0_0_4"/>
<feature type="transmembrane region" description="Helical" evidence="1">
    <location>
        <begin position="25"/>
        <end position="42"/>
    </location>
</feature>
<evidence type="ECO:0000313" key="3">
    <source>
        <dbReference type="Proteomes" id="UP000030302"/>
    </source>
</evidence>
<dbReference type="RefSeq" id="WP_040126125.1">
    <property type="nucleotide sequence ID" value="NZ_CP009963.1"/>
</dbReference>